<sequence>MIPLDLFPRSLSPGPTDAARVPRAAPPNVLPFSFLARGTRASPTVHPAHHHRIICTYYVAAMWKKILSSRNGHDFL</sequence>
<keyword evidence="3" id="KW-1185">Reference proteome</keyword>
<dbReference type="InParanoid" id="A0A061E2Q8"/>
<dbReference type="HOGENOM" id="CLU_2659458_0_0_1"/>
<dbReference type="AlphaFoldDB" id="A0A061E2Q8"/>
<gene>
    <name evidence="2" type="ORF">TCM_005790</name>
</gene>
<proteinExistence type="predicted"/>
<feature type="region of interest" description="Disordered" evidence="1">
    <location>
        <begin position="1"/>
        <end position="22"/>
    </location>
</feature>
<protein>
    <submittedName>
        <fullName evidence="2">Uncharacterized protein</fullName>
    </submittedName>
</protein>
<evidence type="ECO:0000313" key="2">
    <source>
        <dbReference type="EMBL" id="EOX96563.1"/>
    </source>
</evidence>
<reference evidence="2 3" key="1">
    <citation type="journal article" date="2013" name="Genome Biol.">
        <title>The genome sequence of the most widely cultivated cacao type and its use to identify candidate genes regulating pod color.</title>
        <authorList>
            <person name="Motamayor J.C."/>
            <person name="Mockaitis K."/>
            <person name="Schmutz J."/>
            <person name="Haiminen N."/>
            <person name="Iii D.L."/>
            <person name="Cornejo O."/>
            <person name="Findley S.D."/>
            <person name="Zheng P."/>
            <person name="Utro F."/>
            <person name="Royaert S."/>
            <person name="Saski C."/>
            <person name="Jenkins J."/>
            <person name="Podicheti R."/>
            <person name="Zhao M."/>
            <person name="Scheffler B.E."/>
            <person name="Stack J.C."/>
            <person name="Feltus F.A."/>
            <person name="Mustiga G.M."/>
            <person name="Amores F."/>
            <person name="Phillips W."/>
            <person name="Marelli J.P."/>
            <person name="May G.D."/>
            <person name="Shapiro H."/>
            <person name="Ma J."/>
            <person name="Bustamante C.D."/>
            <person name="Schnell R.J."/>
            <person name="Main D."/>
            <person name="Gilbert D."/>
            <person name="Parida L."/>
            <person name="Kuhn D.N."/>
        </authorList>
    </citation>
    <scope>NUCLEOTIDE SEQUENCE [LARGE SCALE GENOMIC DNA]</scope>
    <source>
        <strain evidence="3">cv. Matina 1-6</strain>
    </source>
</reference>
<accession>A0A061E2Q8</accession>
<evidence type="ECO:0000313" key="3">
    <source>
        <dbReference type="Proteomes" id="UP000026915"/>
    </source>
</evidence>
<dbReference type="EMBL" id="CM001879">
    <property type="protein sequence ID" value="EOX96563.1"/>
    <property type="molecule type" value="Genomic_DNA"/>
</dbReference>
<dbReference type="Proteomes" id="UP000026915">
    <property type="component" value="Chromosome 1"/>
</dbReference>
<organism evidence="2 3">
    <name type="scientific">Theobroma cacao</name>
    <name type="common">Cacao</name>
    <name type="synonym">Cocoa</name>
    <dbReference type="NCBI Taxonomy" id="3641"/>
    <lineage>
        <taxon>Eukaryota</taxon>
        <taxon>Viridiplantae</taxon>
        <taxon>Streptophyta</taxon>
        <taxon>Embryophyta</taxon>
        <taxon>Tracheophyta</taxon>
        <taxon>Spermatophyta</taxon>
        <taxon>Magnoliopsida</taxon>
        <taxon>eudicotyledons</taxon>
        <taxon>Gunneridae</taxon>
        <taxon>Pentapetalae</taxon>
        <taxon>rosids</taxon>
        <taxon>malvids</taxon>
        <taxon>Malvales</taxon>
        <taxon>Malvaceae</taxon>
        <taxon>Byttnerioideae</taxon>
        <taxon>Theobroma</taxon>
    </lineage>
</organism>
<dbReference type="Gramene" id="EOX96563">
    <property type="protein sequence ID" value="EOX96563"/>
    <property type="gene ID" value="TCM_005790"/>
</dbReference>
<evidence type="ECO:0000256" key="1">
    <source>
        <dbReference type="SAM" id="MobiDB-lite"/>
    </source>
</evidence>
<name>A0A061E2Q8_THECC</name>